<evidence type="ECO:0000259" key="14">
    <source>
        <dbReference type="PROSITE" id="PS50835"/>
    </source>
</evidence>
<keyword evidence="5 12" id="KW-1133">Transmembrane helix</keyword>
<evidence type="ECO:0000256" key="7">
    <source>
        <dbReference type="ARBA" id="ARBA00023157"/>
    </source>
</evidence>
<evidence type="ECO:0000256" key="11">
    <source>
        <dbReference type="SAM" id="MobiDB-lite"/>
    </source>
</evidence>
<comment type="caution">
    <text evidence="15">The sequence shown here is derived from an EMBL/GenBank/DDBJ whole genome shotgun (WGS) entry which is preliminary data.</text>
</comment>
<evidence type="ECO:0000256" key="3">
    <source>
        <dbReference type="ARBA" id="ARBA00022692"/>
    </source>
</evidence>
<evidence type="ECO:0000256" key="8">
    <source>
        <dbReference type="ARBA" id="ARBA00023170"/>
    </source>
</evidence>
<comment type="subcellular location">
    <subcellularLocation>
        <location evidence="1">Cell membrane</location>
        <topology evidence="1">Single-pass type I membrane protein</topology>
    </subcellularLocation>
</comment>
<keyword evidence="4 13" id="KW-0732">Signal</keyword>
<reference evidence="15" key="1">
    <citation type="journal article" date="2023" name="Science">
        <title>Genome structures resolve the early diversification of teleost fishes.</title>
        <authorList>
            <person name="Parey E."/>
            <person name="Louis A."/>
            <person name="Montfort J."/>
            <person name="Bouchez O."/>
            <person name="Roques C."/>
            <person name="Iampietro C."/>
            <person name="Lluch J."/>
            <person name="Castinel A."/>
            <person name="Donnadieu C."/>
            <person name="Desvignes T."/>
            <person name="Floi Bucao C."/>
            <person name="Jouanno E."/>
            <person name="Wen M."/>
            <person name="Mejri S."/>
            <person name="Dirks R."/>
            <person name="Jansen H."/>
            <person name="Henkel C."/>
            <person name="Chen W.J."/>
            <person name="Zahm M."/>
            <person name="Cabau C."/>
            <person name="Klopp C."/>
            <person name="Thompson A.W."/>
            <person name="Robinson-Rechavi M."/>
            <person name="Braasch I."/>
            <person name="Lecointre G."/>
            <person name="Bobe J."/>
            <person name="Postlethwait J.H."/>
            <person name="Berthelot C."/>
            <person name="Roest Crollius H."/>
            <person name="Guiguen Y."/>
        </authorList>
    </citation>
    <scope>NUCLEOTIDE SEQUENCE</scope>
    <source>
        <strain evidence="15">NC1722</strain>
    </source>
</reference>
<feature type="compositionally biased region" description="Polar residues" evidence="11">
    <location>
        <begin position="493"/>
        <end position="509"/>
    </location>
</feature>
<evidence type="ECO:0000256" key="2">
    <source>
        <dbReference type="ARBA" id="ARBA00022475"/>
    </source>
</evidence>
<dbReference type="GO" id="GO:0042130">
    <property type="term" value="P:negative regulation of T cell proliferation"/>
    <property type="evidence" value="ECO:0007669"/>
    <property type="project" value="TreeGrafter"/>
</dbReference>
<evidence type="ECO:0000256" key="13">
    <source>
        <dbReference type="SAM" id="SignalP"/>
    </source>
</evidence>
<feature type="compositionally biased region" description="Polar residues" evidence="11">
    <location>
        <begin position="468"/>
        <end position="484"/>
    </location>
</feature>
<keyword evidence="7" id="KW-1015">Disulfide bond</keyword>
<evidence type="ECO:0000256" key="12">
    <source>
        <dbReference type="SAM" id="Phobius"/>
    </source>
</evidence>
<evidence type="ECO:0000256" key="10">
    <source>
        <dbReference type="ARBA" id="ARBA00023319"/>
    </source>
</evidence>
<dbReference type="Gene3D" id="2.60.40.10">
    <property type="entry name" value="Immunoglobulins"/>
    <property type="match status" value="1"/>
</dbReference>
<keyword evidence="6 12" id="KW-0472">Membrane</keyword>
<evidence type="ECO:0000256" key="4">
    <source>
        <dbReference type="ARBA" id="ARBA00022729"/>
    </source>
</evidence>
<dbReference type="EMBL" id="JAINUG010000107">
    <property type="protein sequence ID" value="KAJ8396345.1"/>
    <property type="molecule type" value="Genomic_DNA"/>
</dbReference>
<dbReference type="InterPro" id="IPR036179">
    <property type="entry name" value="Ig-like_dom_sf"/>
</dbReference>
<accession>A0AAD7WH23</accession>
<dbReference type="GO" id="GO:0042102">
    <property type="term" value="P:positive regulation of T cell proliferation"/>
    <property type="evidence" value="ECO:0007669"/>
    <property type="project" value="TreeGrafter"/>
</dbReference>
<dbReference type="InterPro" id="IPR051713">
    <property type="entry name" value="T-cell_Activation_Regulation"/>
</dbReference>
<evidence type="ECO:0000256" key="5">
    <source>
        <dbReference type="ARBA" id="ARBA00022989"/>
    </source>
</evidence>
<keyword evidence="16" id="KW-1185">Reference proteome</keyword>
<dbReference type="GO" id="GO:0006955">
    <property type="term" value="P:immune response"/>
    <property type="evidence" value="ECO:0007669"/>
    <property type="project" value="TreeGrafter"/>
</dbReference>
<dbReference type="AlphaFoldDB" id="A0AAD7WH23"/>
<dbReference type="GO" id="GO:0071222">
    <property type="term" value="P:cellular response to lipopolysaccharide"/>
    <property type="evidence" value="ECO:0007669"/>
    <property type="project" value="TreeGrafter"/>
</dbReference>
<evidence type="ECO:0000256" key="1">
    <source>
        <dbReference type="ARBA" id="ARBA00004251"/>
    </source>
</evidence>
<dbReference type="GO" id="GO:0009897">
    <property type="term" value="C:external side of plasma membrane"/>
    <property type="evidence" value="ECO:0007669"/>
    <property type="project" value="TreeGrafter"/>
</dbReference>
<keyword evidence="8" id="KW-0675">Receptor</keyword>
<dbReference type="PROSITE" id="PS50835">
    <property type="entry name" value="IG_LIKE"/>
    <property type="match status" value="2"/>
</dbReference>
<keyword evidence="2" id="KW-1003">Cell membrane</keyword>
<feature type="transmembrane region" description="Helical" evidence="12">
    <location>
        <begin position="421"/>
        <end position="441"/>
    </location>
</feature>
<protein>
    <recommendedName>
        <fullName evidence="14">Ig-like domain-containing protein</fullName>
    </recommendedName>
</protein>
<evidence type="ECO:0000313" key="15">
    <source>
        <dbReference type="EMBL" id="KAJ8396345.1"/>
    </source>
</evidence>
<dbReference type="GO" id="GO:0007166">
    <property type="term" value="P:cell surface receptor signaling pathway"/>
    <property type="evidence" value="ECO:0007669"/>
    <property type="project" value="TreeGrafter"/>
</dbReference>
<dbReference type="InterPro" id="IPR007110">
    <property type="entry name" value="Ig-like_dom"/>
</dbReference>
<evidence type="ECO:0000313" key="16">
    <source>
        <dbReference type="Proteomes" id="UP001221898"/>
    </source>
</evidence>
<dbReference type="SUPFAM" id="SSF48726">
    <property type="entry name" value="Immunoglobulin"/>
    <property type="match status" value="1"/>
</dbReference>
<feature type="chain" id="PRO_5042266776" description="Ig-like domain-containing protein" evidence="13">
    <location>
        <begin position="25"/>
        <end position="559"/>
    </location>
</feature>
<proteinExistence type="predicted"/>
<dbReference type="InterPro" id="IPR013783">
    <property type="entry name" value="Ig-like_fold"/>
</dbReference>
<gene>
    <name evidence="15" type="ORF">AAFF_G00019220</name>
</gene>
<sequence>MGTMGIALCWTVVWISGYCHSLSAEVLFQNKYFIDGQKDKVTLEAPTVTNGTEFIWEWTLHDGRHKKAPIITIKSNGHQTRNSRIKYDILLEPEFKHAGVYSFVQTKPVNVNLAQVEVFGVKVLPFTWDPVREGSDVSRSCEVSRLPESATLEWERDGDPTTNTTLLCNSTAYIVIHSSDYTQGKYNCTLRWNGQRIFSIYNTLKVIQGTYETSHTLYRGSFNGSEVVLVSRSSFVFYSRATWDWEPVLETREVLVTSAEKDKPALVSMERDTERFSSNVFNGNYFLLRISPVQFGDSGRYACHFDRTLMALITLVTIQVSAEFPADRTRNQSAVLNCEISQVIDSVTLAWLRMEGDRGVLVKQEVLEPLDKRTLSLTLPSLHRDQLHWTCVVFTKSMLRAQAPLHLTLPPAPTQTGLLEISLACAVAVCVGLLLGVFLLYRRRAASAPSTAPMAENGEPSAPDAVYNNVTDLHNDQAPSTSPVAENGEPDTVYSNITDLQNDQGNADTPAQEDEGEGLQYLSFSLSTPSTDPNRQQRQFNPGSEQESDTVVYSSINTE</sequence>
<keyword evidence="10" id="KW-0393">Immunoglobulin domain</keyword>
<feature type="compositionally biased region" description="Polar residues" evidence="11">
    <location>
        <begin position="522"/>
        <end position="559"/>
    </location>
</feature>
<feature type="region of interest" description="Disordered" evidence="11">
    <location>
        <begin position="449"/>
        <end position="559"/>
    </location>
</feature>
<dbReference type="GO" id="GO:0031295">
    <property type="term" value="P:T cell costimulation"/>
    <property type="evidence" value="ECO:0007669"/>
    <property type="project" value="TreeGrafter"/>
</dbReference>
<keyword evidence="3 12" id="KW-0812">Transmembrane</keyword>
<keyword evidence="9" id="KW-0325">Glycoprotein</keyword>
<evidence type="ECO:0000256" key="9">
    <source>
        <dbReference type="ARBA" id="ARBA00023180"/>
    </source>
</evidence>
<name>A0AAD7WH23_9TELE</name>
<feature type="signal peptide" evidence="13">
    <location>
        <begin position="1"/>
        <end position="24"/>
    </location>
</feature>
<organism evidence="15 16">
    <name type="scientific">Aldrovandia affinis</name>
    <dbReference type="NCBI Taxonomy" id="143900"/>
    <lineage>
        <taxon>Eukaryota</taxon>
        <taxon>Metazoa</taxon>
        <taxon>Chordata</taxon>
        <taxon>Craniata</taxon>
        <taxon>Vertebrata</taxon>
        <taxon>Euteleostomi</taxon>
        <taxon>Actinopterygii</taxon>
        <taxon>Neopterygii</taxon>
        <taxon>Teleostei</taxon>
        <taxon>Notacanthiformes</taxon>
        <taxon>Halosauridae</taxon>
        <taxon>Aldrovandia</taxon>
    </lineage>
</organism>
<dbReference type="PANTHER" id="PTHR25466:SF9">
    <property type="entry name" value="FIBRONECTIN TYPE-III DOMAIN-CONTAINING PROTEIN"/>
    <property type="match status" value="1"/>
</dbReference>
<feature type="domain" description="Ig-like" evidence="14">
    <location>
        <begin position="331"/>
        <end position="408"/>
    </location>
</feature>
<evidence type="ECO:0000256" key="6">
    <source>
        <dbReference type="ARBA" id="ARBA00023136"/>
    </source>
</evidence>
<dbReference type="Proteomes" id="UP001221898">
    <property type="component" value="Unassembled WGS sequence"/>
</dbReference>
<feature type="domain" description="Ig-like" evidence="14">
    <location>
        <begin position="108"/>
        <end position="199"/>
    </location>
</feature>
<dbReference type="PANTHER" id="PTHR25466">
    <property type="entry name" value="T-LYMPHOCYTE ACTIVATION ANTIGEN"/>
    <property type="match status" value="1"/>
</dbReference>